<sequence>MTITTRTHTKDIATTAIATTKAPEHTVKNILSLSRMMQFGDSMLPVGAFAFSNGLESAVQKGVVHDAETLRQYTHTALEQAAKGDAVAVVWATRAALAGDLEDLIRVDREVLCRKLNEETRLMATRMGRKLAEMGADITENPLVIGWRDAIKDGRAPGTYPVSLAVQFVAMGLSTQEKLDTGTLDEVLTVHQYGVAMTILNASMRIMRISHIDMQRVLYSLTRDFDAMCRTAMRTPLEQMSNYAPMTDILAASHVKAHVRLFMG</sequence>
<keyword evidence="2 3" id="KW-0143">Chaperone</keyword>
<dbReference type="RefSeq" id="WP_016361020.1">
    <property type="nucleotide sequence ID" value="NZ_KE150240.1"/>
</dbReference>
<dbReference type="InterPro" id="IPR038277">
    <property type="entry name" value="UreF_sf"/>
</dbReference>
<evidence type="ECO:0000313" key="5">
    <source>
        <dbReference type="Proteomes" id="UP000006034"/>
    </source>
</evidence>
<evidence type="ECO:0000313" key="4">
    <source>
        <dbReference type="EMBL" id="EFV44493.2"/>
    </source>
</evidence>
<keyword evidence="5" id="KW-1185">Reference proteome</keyword>
<dbReference type="Proteomes" id="UP000006034">
    <property type="component" value="Unassembled WGS sequence"/>
</dbReference>
<dbReference type="HOGENOM" id="CLU_049215_4_0_7"/>
<comment type="caution">
    <text evidence="4">The sequence shown here is derived from an EMBL/GenBank/DDBJ whole genome shotgun (WGS) entry which is preliminary data.</text>
</comment>
<dbReference type="GO" id="GO:0016151">
    <property type="term" value="F:nickel cation binding"/>
    <property type="evidence" value="ECO:0007669"/>
    <property type="project" value="UniProtKB-UniRule"/>
</dbReference>
<evidence type="ECO:0000256" key="3">
    <source>
        <dbReference type="HAMAP-Rule" id="MF_01385"/>
    </source>
</evidence>
<dbReference type="GO" id="GO:0005737">
    <property type="term" value="C:cytoplasm"/>
    <property type="evidence" value="ECO:0007669"/>
    <property type="project" value="UniProtKB-SubCell"/>
</dbReference>
<accession>E5Y674</accession>
<proteinExistence type="inferred from homology"/>
<keyword evidence="3" id="KW-0963">Cytoplasm</keyword>
<dbReference type="InterPro" id="IPR002639">
    <property type="entry name" value="UreF"/>
</dbReference>
<protein>
    <recommendedName>
        <fullName evidence="3">Urease accessory protein UreF</fullName>
    </recommendedName>
</protein>
<organism evidence="4 5">
    <name type="scientific">Bilophila wadsworthia (strain 3_1_6)</name>
    <dbReference type="NCBI Taxonomy" id="563192"/>
    <lineage>
        <taxon>Bacteria</taxon>
        <taxon>Pseudomonadati</taxon>
        <taxon>Thermodesulfobacteriota</taxon>
        <taxon>Desulfovibrionia</taxon>
        <taxon>Desulfovibrionales</taxon>
        <taxon>Desulfovibrionaceae</taxon>
        <taxon>Bilophila</taxon>
    </lineage>
</organism>
<reference evidence="4 5" key="1">
    <citation type="submission" date="2010-10" db="EMBL/GenBank/DDBJ databases">
        <authorList>
            <consortium name="The Broad Institute Genome Sequencing Platform"/>
            <person name="Ward D."/>
            <person name="Earl A."/>
            <person name="Feldgarden M."/>
            <person name="Young S.K."/>
            <person name="Gargeya S."/>
            <person name="Zeng Q."/>
            <person name="Alvarado L."/>
            <person name="Berlin A."/>
            <person name="Bochicchio J."/>
            <person name="Chapman S.B."/>
            <person name="Chen Z."/>
            <person name="Freedman E."/>
            <person name="Gellesch M."/>
            <person name="Goldberg J."/>
            <person name="Griggs A."/>
            <person name="Gujja S."/>
            <person name="Heilman E."/>
            <person name="Heiman D."/>
            <person name="Howarth C."/>
            <person name="Mehta T."/>
            <person name="Neiman D."/>
            <person name="Pearson M."/>
            <person name="Roberts A."/>
            <person name="Saif S."/>
            <person name="Shea T."/>
            <person name="Shenoy N."/>
            <person name="Sisk P."/>
            <person name="Stolte C."/>
            <person name="Sykes S."/>
            <person name="White J."/>
            <person name="Yandava C."/>
            <person name="Allen-Vercoe E."/>
            <person name="Sibley C."/>
            <person name="Ambrose C.E."/>
            <person name="Strauss J."/>
            <person name="Daigneault M."/>
            <person name="Haas B."/>
            <person name="Nusbaum C."/>
            <person name="Birren B."/>
        </authorList>
    </citation>
    <scope>NUCLEOTIDE SEQUENCE [LARGE SCALE GENOMIC DNA]</scope>
    <source>
        <strain evidence="4 5">3_1_6</strain>
    </source>
</reference>
<dbReference type="HAMAP" id="MF_01385">
    <property type="entry name" value="UreF"/>
    <property type="match status" value="1"/>
</dbReference>
<dbReference type="Gene3D" id="1.10.4190.10">
    <property type="entry name" value="Urease accessory protein UreF"/>
    <property type="match status" value="1"/>
</dbReference>
<dbReference type="STRING" id="563192.HMPREF0179_01687"/>
<gene>
    <name evidence="3" type="primary">ureF</name>
    <name evidence="4" type="ORF">HMPREF0179_01687</name>
</gene>
<evidence type="ECO:0000256" key="1">
    <source>
        <dbReference type="ARBA" id="ARBA00022988"/>
    </source>
</evidence>
<comment type="subcellular location">
    <subcellularLocation>
        <location evidence="3">Cytoplasm</location>
    </subcellularLocation>
</comment>
<dbReference type="GeneID" id="78087382"/>
<keyword evidence="1 3" id="KW-0996">Nickel insertion</keyword>
<dbReference type="PANTHER" id="PTHR33620">
    <property type="entry name" value="UREASE ACCESSORY PROTEIN F"/>
    <property type="match status" value="1"/>
</dbReference>
<dbReference type="AlphaFoldDB" id="E5Y674"/>
<dbReference type="PANTHER" id="PTHR33620:SF1">
    <property type="entry name" value="UREASE ACCESSORY PROTEIN F"/>
    <property type="match status" value="1"/>
</dbReference>
<name>E5Y674_BILW3</name>
<dbReference type="OrthoDB" id="9798772at2"/>
<reference evidence="4 5" key="2">
    <citation type="submission" date="2013-04" db="EMBL/GenBank/DDBJ databases">
        <title>The Genome Sequence of Bilophila wadsworthia 3_1_6.</title>
        <authorList>
            <consortium name="The Broad Institute Genomics Platform"/>
            <person name="Earl A."/>
            <person name="Ward D."/>
            <person name="Feldgarden M."/>
            <person name="Gevers D."/>
            <person name="Sibley C."/>
            <person name="Strauss J."/>
            <person name="Allen-Vercoe E."/>
            <person name="Walker B."/>
            <person name="Young S."/>
            <person name="Zeng Q."/>
            <person name="Gargeya S."/>
            <person name="Fitzgerald M."/>
            <person name="Haas B."/>
            <person name="Abouelleil A."/>
            <person name="Allen A.W."/>
            <person name="Alvarado L."/>
            <person name="Arachchi H.M."/>
            <person name="Berlin A.M."/>
            <person name="Chapman S.B."/>
            <person name="Gainer-Dewar J."/>
            <person name="Goldberg J."/>
            <person name="Griggs A."/>
            <person name="Gujja S."/>
            <person name="Hansen M."/>
            <person name="Howarth C."/>
            <person name="Imamovic A."/>
            <person name="Ireland A."/>
            <person name="Larimer J."/>
            <person name="McCowan C."/>
            <person name="Murphy C."/>
            <person name="Pearson M."/>
            <person name="Poon T.W."/>
            <person name="Priest M."/>
            <person name="Roberts A."/>
            <person name="Saif S."/>
            <person name="Shea T."/>
            <person name="Sisk P."/>
            <person name="Sykes S."/>
            <person name="Wortman J."/>
            <person name="Nusbaum C."/>
            <person name="Birren B."/>
        </authorList>
    </citation>
    <scope>NUCLEOTIDE SEQUENCE [LARGE SCALE GENOMIC DNA]</scope>
    <source>
        <strain evidence="4 5">3_1_6</strain>
    </source>
</reference>
<dbReference type="Pfam" id="PF01730">
    <property type="entry name" value="UreF"/>
    <property type="match status" value="1"/>
</dbReference>
<comment type="function">
    <text evidence="3">Required for maturation of urease via the functional incorporation of the urease nickel metallocenter.</text>
</comment>
<dbReference type="eggNOG" id="COG0830">
    <property type="taxonomic scope" value="Bacteria"/>
</dbReference>
<comment type="similarity">
    <text evidence="3">Belongs to the UreF family.</text>
</comment>
<comment type="subunit">
    <text evidence="3">UreD, UreF and UreG form a complex that acts as a GTP-hydrolysis-dependent molecular chaperone, activating the urease apoprotein by helping to assemble the nickel containing metallocenter of UreC. The UreE protein probably delivers the nickel.</text>
</comment>
<dbReference type="PIRSF" id="PIRSF009467">
    <property type="entry name" value="Ureas_acces_UreF"/>
    <property type="match status" value="1"/>
</dbReference>
<evidence type="ECO:0000256" key="2">
    <source>
        <dbReference type="ARBA" id="ARBA00023186"/>
    </source>
</evidence>
<dbReference type="EMBL" id="ADCP02000003">
    <property type="protein sequence ID" value="EFV44493.2"/>
    <property type="molecule type" value="Genomic_DNA"/>
</dbReference>